<reference evidence="1" key="1">
    <citation type="submission" date="2020-11" db="EMBL/GenBank/DDBJ databases">
        <authorList>
            <person name="Tran Van P."/>
        </authorList>
    </citation>
    <scope>NUCLEOTIDE SEQUENCE</scope>
</reference>
<dbReference type="Gene3D" id="3.30.70.1440">
    <property type="entry name" value="Multidrug efflux transporter AcrB pore domain"/>
    <property type="match status" value="2"/>
</dbReference>
<protein>
    <submittedName>
        <fullName evidence="1">Uncharacterized protein</fullName>
    </submittedName>
</protein>
<name>A0A7R8ZY60_9CRUS</name>
<dbReference type="Gene3D" id="3.30.70.1430">
    <property type="entry name" value="Multidrug efflux transporter AcrB pore domain"/>
    <property type="match status" value="1"/>
</dbReference>
<proteinExistence type="predicted"/>
<accession>A0A7R8ZY60</accession>
<dbReference type="SUPFAM" id="SSF82866">
    <property type="entry name" value="Multidrug efflux transporter AcrB transmembrane domain"/>
    <property type="match status" value="1"/>
</dbReference>
<dbReference type="PANTHER" id="PTHR32063">
    <property type="match status" value="1"/>
</dbReference>
<dbReference type="EMBL" id="OB676831">
    <property type="protein sequence ID" value="CAD7236139.1"/>
    <property type="molecule type" value="Genomic_DNA"/>
</dbReference>
<dbReference type="InterPro" id="IPR027463">
    <property type="entry name" value="AcrB_DN_DC_subdom"/>
</dbReference>
<dbReference type="GO" id="GO:0005886">
    <property type="term" value="C:plasma membrane"/>
    <property type="evidence" value="ECO:0007669"/>
    <property type="project" value="TreeGrafter"/>
</dbReference>
<gene>
    <name evidence="1" type="ORF">CTOB1V02_LOCUS13954</name>
</gene>
<dbReference type="Gene3D" id="1.20.1640.10">
    <property type="entry name" value="Multidrug efflux transporter AcrB transmembrane domain"/>
    <property type="match status" value="1"/>
</dbReference>
<dbReference type="SUPFAM" id="SSF82693">
    <property type="entry name" value="Multidrug efflux transporter AcrB pore domain, PN1, PN2, PC1 and PC2 subdomains"/>
    <property type="match status" value="1"/>
</dbReference>
<dbReference type="GO" id="GO:0042910">
    <property type="term" value="F:xenobiotic transmembrane transporter activity"/>
    <property type="evidence" value="ECO:0007669"/>
    <property type="project" value="TreeGrafter"/>
</dbReference>
<dbReference type="PRINTS" id="PR00702">
    <property type="entry name" value="ACRIFLAVINRP"/>
</dbReference>
<dbReference type="OrthoDB" id="5875992at2759"/>
<dbReference type="PANTHER" id="PTHR32063:SF13">
    <property type="entry name" value="MULTIDRUG EFFLUX PUMP SUBUNIT ACRB-RELATED"/>
    <property type="match status" value="1"/>
</dbReference>
<dbReference type="AlphaFoldDB" id="A0A7R8ZY60"/>
<organism evidence="1">
    <name type="scientific">Cyprideis torosa</name>
    <dbReference type="NCBI Taxonomy" id="163714"/>
    <lineage>
        <taxon>Eukaryota</taxon>
        <taxon>Metazoa</taxon>
        <taxon>Ecdysozoa</taxon>
        <taxon>Arthropoda</taxon>
        <taxon>Crustacea</taxon>
        <taxon>Oligostraca</taxon>
        <taxon>Ostracoda</taxon>
        <taxon>Podocopa</taxon>
        <taxon>Podocopida</taxon>
        <taxon>Cytherocopina</taxon>
        <taxon>Cytheroidea</taxon>
        <taxon>Cytherideidae</taxon>
        <taxon>Cyprideis</taxon>
    </lineage>
</organism>
<sequence>MGYLFVKLPTSFLPDEDQGVIFVMIQTPEGATAARTLESVKTLESYLLEKEGDSVEEFFMVTGFSFAGNGQNAAMGFVMLKDFDERTTPETKAPAVAGRIMRAMYGVKDAQIYAFFPPPILELGNATGFDFHLVDRTGVGHGVLTQAKYQLLGMAAQNPKLVAVRPNGLSDVPQFKVDIDSEKARALGVSLQDINSTLQTALGSSYVNDFVDKGRVKKVFVQGDAAFRMQPEDVFEWYVKNNRGEMVPLHAFASGRWIYGSPRLERFNGYSSMNIQGSPAPGVSSGEAMKVVEDMVEKLPAGIGIEWTGLSYEERLAGAQEAMLYGLSLIIIFLSLAALYESWTIPFSVLFAVPLGIIGTVLVANVTGLSNDVYFKVGLLTTVGLCSKNAILIVEFAKDLYERGEDLYEASLTSFLMRFRPIVMTSMAFILGVTPLALASGAGANSQRAIGMGVIGGMVAATCLAILFVPLGLPQRRRHVLSRQRLFYCQSAAPYQRQRKSPEDPAIQPRRLALP</sequence>
<dbReference type="Pfam" id="PF00873">
    <property type="entry name" value="ACR_tran"/>
    <property type="match status" value="1"/>
</dbReference>
<dbReference type="InterPro" id="IPR001036">
    <property type="entry name" value="Acrflvin-R"/>
</dbReference>
<dbReference type="FunFam" id="3.30.70.1430:FF:000002">
    <property type="entry name" value="Efflux pump membrane transporter"/>
    <property type="match status" value="1"/>
</dbReference>
<dbReference type="SUPFAM" id="SSF82714">
    <property type="entry name" value="Multidrug efflux transporter AcrB TolC docking domain, DN and DC subdomains"/>
    <property type="match status" value="1"/>
</dbReference>
<dbReference type="FunFam" id="3.30.2090.10:FF:000002">
    <property type="entry name" value="Efflux pump membrane transporter"/>
    <property type="match status" value="1"/>
</dbReference>
<evidence type="ECO:0000313" key="1">
    <source>
        <dbReference type="EMBL" id="CAD7236139.1"/>
    </source>
</evidence>